<evidence type="ECO:0000256" key="2">
    <source>
        <dbReference type="ARBA" id="ARBA00012180"/>
    </source>
</evidence>
<feature type="non-terminal residue" evidence="5">
    <location>
        <position position="652"/>
    </location>
</feature>
<accession>A0ABD0MDG2</accession>
<evidence type="ECO:0000256" key="3">
    <source>
        <dbReference type="SAM" id="MobiDB-lite"/>
    </source>
</evidence>
<reference evidence="5 6" key="1">
    <citation type="submission" date="2024-05" db="EMBL/GenBank/DDBJ databases">
        <title>Genome sequencing and assembly of Indian major carp, Cirrhinus mrigala (Hamilton, 1822).</title>
        <authorList>
            <person name="Mohindra V."/>
            <person name="Chowdhury L.M."/>
            <person name="Lal K."/>
            <person name="Jena J.K."/>
        </authorList>
    </citation>
    <scope>NUCLEOTIDE SEQUENCE [LARGE SCALE GENOMIC DNA]</scope>
    <source>
        <strain evidence="5">CM1030</strain>
        <tissue evidence="5">Blood</tissue>
    </source>
</reference>
<feature type="region of interest" description="Disordered" evidence="3">
    <location>
        <begin position="625"/>
        <end position="652"/>
    </location>
</feature>
<evidence type="ECO:0000256" key="1">
    <source>
        <dbReference type="ARBA" id="ARBA00010879"/>
    </source>
</evidence>
<dbReference type="PROSITE" id="PS50878">
    <property type="entry name" value="RT_POL"/>
    <property type="match status" value="1"/>
</dbReference>
<proteinExistence type="inferred from homology"/>
<feature type="region of interest" description="Disordered" evidence="3">
    <location>
        <begin position="27"/>
        <end position="54"/>
    </location>
</feature>
<dbReference type="EC" id="3.1.26.4" evidence="2"/>
<evidence type="ECO:0000313" key="6">
    <source>
        <dbReference type="Proteomes" id="UP001529510"/>
    </source>
</evidence>
<evidence type="ECO:0000313" key="5">
    <source>
        <dbReference type="EMBL" id="KAL0148328.1"/>
    </source>
</evidence>
<dbReference type="InterPro" id="IPR000477">
    <property type="entry name" value="RT_dom"/>
</dbReference>
<dbReference type="Pfam" id="PF00078">
    <property type="entry name" value="RVT_1"/>
    <property type="match status" value="1"/>
</dbReference>
<dbReference type="InterPro" id="IPR052055">
    <property type="entry name" value="Hepadnavirus_pol/RT"/>
</dbReference>
<name>A0ABD0MDG2_CIRMR</name>
<dbReference type="InterPro" id="IPR043502">
    <property type="entry name" value="DNA/RNA_pol_sf"/>
</dbReference>
<dbReference type="InterPro" id="IPR043128">
    <property type="entry name" value="Rev_trsase/Diguanyl_cyclase"/>
</dbReference>
<dbReference type="SUPFAM" id="SSF56672">
    <property type="entry name" value="DNA/RNA polymerases"/>
    <property type="match status" value="1"/>
</dbReference>
<feature type="domain" description="Reverse transcriptase" evidence="4">
    <location>
        <begin position="142"/>
        <end position="482"/>
    </location>
</feature>
<evidence type="ECO:0000259" key="4">
    <source>
        <dbReference type="PROSITE" id="PS50878"/>
    </source>
</evidence>
<protein>
    <recommendedName>
        <fullName evidence="2">ribonuclease H</fullName>
        <ecNumber evidence="2">3.1.26.4</ecNumber>
    </recommendedName>
</protein>
<gene>
    <name evidence="5" type="ORF">M9458_056390</name>
</gene>
<organism evidence="5 6">
    <name type="scientific">Cirrhinus mrigala</name>
    <name type="common">Mrigala</name>
    <dbReference type="NCBI Taxonomy" id="683832"/>
    <lineage>
        <taxon>Eukaryota</taxon>
        <taxon>Metazoa</taxon>
        <taxon>Chordata</taxon>
        <taxon>Craniata</taxon>
        <taxon>Vertebrata</taxon>
        <taxon>Euteleostomi</taxon>
        <taxon>Actinopterygii</taxon>
        <taxon>Neopterygii</taxon>
        <taxon>Teleostei</taxon>
        <taxon>Ostariophysi</taxon>
        <taxon>Cypriniformes</taxon>
        <taxon>Cyprinidae</taxon>
        <taxon>Labeoninae</taxon>
        <taxon>Labeonini</taxon>
        <taxon>Cirrhinus</taxon>
    </lineage>
</organism>
<dbReference type="Gene3D" id="3.30.70.270">
    <property type="match status" value="1"/>
</dbReference>
<comment type="similarity">
    <text evidence="1">Belongs to the beta type-B retroviral polymerase family. HERV class-II K(HML-2) pol subfamily.</text>
</comment>
<dbReference type="AlphaFoldDB" id="A0ABD0MDG2"/>
<dbReference type="PANTHER" id="PTHR33050:SF7">
    <property type="entry name" value="RIBONUCLEASE H"/>
    <property type="match status" value="1"/>
</dbReference>
<keyword evidence="6" id="KW-1185">Reference proteome</keyword>
<feature type="compositionally biased region" description="Basic and acidic residues" evidence="3">
    <location>
        <begin position="642"/>
        <end position="652"/>
    </location>
</feature>
<dbReference type="CDD" id="cd03714">
    <property type="entry name" value="RT_DIRS1"/>
    <property type="match status" value="1"/>
</dbReference>
<dbReference type="Proteomes" id="UP001529510">
    <property type="component" value="Unassembled WGS sequence"/>
</dbReference>
<dbReference type="GO" id="GO:0004523">
    <property type="term" value="F:RNA-DNA hybrid ribonuclease activity"/>
    <property type="evidence" value="ECO:0007669"/>
    <property type="project" value="UniProtKB-EC"/>
</dbReference>
<dbReference type="EMBL" id="JAMKFB020000707">
    <property type="protein sequence ID" value="KAL0148328.1"/>
    <property type="molecule type" value="Genomic_DNA"/>
</dbReference>
<dbReference type="PANTHER" id="PTHR33050">
    <property type="entry name" value="REVERSE TRANSCRIPTASE DOMAIN-CONTAINING PROTEIN"/>
    <property type="match status" value="1"/>
</dbReference>
<dbReference type="Gene3D" id="3.10.10.10">
    <property type="entry name" value="HIV Type 1 Reverse Transcriptase, subunit A, domain 1"/>
    <property type="match status" value="1"/>
</dbReference>
<comment type="caution">
    <text evidence="5">The sequence shown here is derived from an EMBL/GenBank/DDBJ whole genome shotgun (WGS) entry which is preliminary data.</text>
</comment>
<sequence>MPLGTLRSPQLLPALVLLLPDTRPQRCALPGTSPQAARPACSPMESPDDFESSSQYGLDLLFRAPAEEKADSAASEGRREPSEADASIEFTAPAAESHPEPSRLDDWFLGNGCDSKPRSVHEELTKSWKAPLSARSRYTNSPPLTTLDGGPARRYTEVPQVERARRFTRPLVHAMAILQVYQPKVLKDLHEGAPDPELLQELRSVTDYALRATKVTAQALGKAMSTMMVQERHLWLNLAEMRDVEKVRFLDAPISQAGRFTSRSAPTTGTSGVTPLRPLTMVSGPFDFASRPPKFHGVLSISVRGENTVVLCAEIAVLLAKGCDRDCPLDRNEERVLQHLPHCTQEGRAQDWFVEIDLKDAYFHVLILPRHRPFLRFAFEGRAYQYKVLPFGLSLSPRVFMKVAEAALAPLREVGIHILNYLDDRLILAHSWDLVCTHRDVVFNHLAQLGQLGKEQTLPSTEYLFSRCVTGLSQYVWMSLPRARTVSAEVCGNTQMQVYGPSETNSEAPGAHDILSRGHAVGSDAHETATTLALFPSPEMGMAPRHVSCEHHTIVSQNTQPLDRHFVPAVRGTLGISVQTHHCHYRWLQDRLGCYNPVTEITENAYAHFPEGARAASVTFVKVRGDRDRPQGEPCTDEPDLEERVLEGSRHD</sequence>